<dbReference type="EMBL" id="ML170484">
    <property type="protein sequence ID" value="TDL13719.1"/>
    <property type="molecule type" value="Genomic_DNA"/>
</dbReference>
<dbReference type="Proteomes" id="UP000294933">
    <property type="component" value="Unassembled WGS sequence"/>
</dbReference>
<name>A0A4Y7PGR2_9AGAM</name>
<proteinExistence type="predicted"/>
<evidence type="ECO:0000313" key="2">
    <source>
        <dbReference type="EMBL" id="TDL13719.1"/>
    </source>
</evidence>
<keyword evidence="3" id="KW-1185">Reference proteome</keyword>
<reference evidence="2 3" key="1">
    <citation type="submission" date="2018-06" db="EMBL/GenBank/DDBJ databases">
        <title>A transcriptomic atlas of mushroom development highlights an independent origin of complex multicellularity.</title>
        <authorList>
            <consortium name="DOE Joint Genome Institute"/>
            <person name="Krizsan K."/>
            <person name="Almasi E."/>
            <person name="Merenyi Z."/>
            <person name="Sahu N."/>
            <person name="Viragh M."/>
            <person name="Koszo T."/>
            <person name="Mondo S."/>
            <person name="Kiss B."/>
            <person name="Balint B."/>
            <person name="Kues U."/>
            <person name="Barry K."/>
            <person name="Hegedus J.C."/>
            <person name="Henrissat B."/>
            <person name="Johnson J."/>
            <person name="Lipzen A."/>
            <person name="Ohm R."/>
            <person name="Nagy I."/>
            <person name="Pangilinan J."/>
            <person name="Yan J."/>
            <person name="Xiong Y."/>
            <person name="Grigoriev I.V."/>
            <person name="Hibbett D.S."/>
            <person name="Nagy L.G."/>
        </authorList>
    </citation>
    <scope>NUCLEOTIDE SEQUENCE [LARGE SCALE GENOMIC DNA]</scope>
    <source>
        <strain evidence="2 3">SZMC22713</strain>
    </source>
</reference>
<dbReference type="AlphaFoldDB" id="A0A4Y7PGR2"/>
<sequence>MHCQKVVHATNGAVLDCDLIDRNPRAENPQNTTTALISGYENGKSRQTGFWWKNIRNVQKTVTACRSIQRVATTRTKDLYCNHPVQSAYNQMFTTREEQRNNVSGDLTPTSAIIEHQKNIGTLRSAIESAHKLEDKCEEADKDEPKPVAKRPPGGDWDPPETWHVDRLVVVHFESEPQVPNRLESLKAGLNECQSSTIAVHVWPDIPAPRRRITSRRSIAVGRWAERLATKAAEESLEVTWEFPNRVFRFLRRFLLEVYSSTELEAFAEPFHVRRSVEGSKDSSHATVAE</sequence>
<organism evidence="2 3">
    <name type="scientific">Rickenella mellea</name>
    <dbReference type="NCBI Taxonomy" id="50990"/>
    <lineage>
        <taxon>Eukaryota</taxon>
        <taxon>Fungi</taxon>
        <taxon>Dikarya</taxon>
        <taxon>Basidiomycota</taxon>
        <taxon>Agaricomycotina</taxon>
        <taxon>Agaricomycetes</taxon>
        <taxon>Hymenochaetales</taxon>
        <taxon>Rickenellaceae</taxon>
        <taxon>Rickenella</taxon>
    </lineage>
</organism>
<protein>
    <submittedName>
        <fullName evidence="2">Uncharacterized protein</fullName>
    </submittedName>
</protein>
<feature type="region of interest" description="Disordered" evidence="1">
    <location>
        <begin position="135"/>
        <end position="159"/>
    </location>
</feature>
<evidence type="ECO:0000256" key="1">
    <source>
        <dbReference type="SAM" id="MobiDB-lite"/>
    </source>
</evidence>
<dbReference type="VEuPathDB" id="FungiDB:BD410DRAFT_810312"/>
<accession>A0A4Y7PGR2</accession>
<gene>
    <name evidence="2" type="ORF">BD410DRAFT_810312</name>
</gene>
<evidence type="ECO:0000313" key="3">
    <source>
        <dbReference type="Proteomes" id="UP000294933"/>
    </source>
</evidence>